<comment type="caution">
    <text evidence="1">The sequence shown here is derived from an EMBL/GenBank/DDBJ whole genome shotgun (WGS) entry which is preliminary data.</text>
</comment>
<name>A0ABW6XFX0_9ACTN</name>
<evidence type="ECO:0000313" key="1">
    <source>
        <dbReference type="EMBL" id="MFF5900631.1"/>
    </source>
</evidence>
<protein>
    <submittedName>
        <fullName evidence="1">Uncharacterized protein</fullName>
    </submittedName>
</protein>
<dbReference type="Proteomes" id="UP001602322">
    <property type="component" value="Unassembled WGS sequence"/>
</dbReference>
<gene>
    <name evidence="1" type="ORF">ACFY8O_32565</name>
</gene>
<keyword evidence="2" id="KW-1185">Reference proteome</keyword>
<dbReference type="RefSeq" id="WP_145812196.1">
    <property type="nucleotide sequence ID" value="NZ_JBIBEG010000014.1"/>
</dbReference>
<evidence type="ECO:0000313" key="2">
    <source>
        <dbReference type="Proteomes" id="UP001602322"/>
    </source>
</evidence>
<dbReference type="EMBL" id="JBIBEG010000014">
    <property type="protein sequence ID" value="MFF5900631.1"/>
    <property type="molecule type" value="Genomic_DNA"/>
</dbReference>
<organism evidence="1 2">
    <name type="scientific">Streptomyces argenteolus</name>
    <dbReference type="NCBI Taxonomy" id="67274"/>
    <lineage>
        <taxon>Bacteria</taxon>
        <taxon>Bacillati</taxon>
        <taxon>Actinomycetota</taxon>
        <taxon>Actinomycetes</taxon>
        <taxon>Kitasatosporales</taxon>
        <taxon>Streptomycetaceae</taxon>
        <taxon>Streptomyces</taxon>
    </lineage>
</organism>
<sequence>MQPPKVFHWIITLQGGSAGPRTFEGTVLVESDETRQEIYRRVVASTSEESGIDEPVVTFFLLESNQL</sequence>
<proteinExistence type="predicted"/>
<reference evidence="1 2" key="1">
    <citation type="submission" date="2024-10" db="EMBL/GenBank/DDBJ databases">
        <title>The Natural Products Discovery Center: Release of the First 8490 Sequenced Strains for Exploring Actinobacteria Biosynthetic Diversity.</title>
        <authorList>
            <person name="Kalkreuter E."/>
            <person name="Kautsar S.A."/>
            <person name="Yang D."/>
            <person name="Bader C.D."/>
            <person name="Teijaro C.N."/>
            <person name="Fluegel L."/>
            <person name="Davis C.M."/>
            <person name="Simpson J.R."/>
            <person name="Lauterbach L."/>
            <person name="Steele A.D."/>
            <person name="Gui C."/>
            <person name="Meng S."/>
            <person name="Li G."/>
            <person name="Viehrig K."/>
            <person name="Ye F."/>
            <person name="Su P."/>
            <person name="Kiefer A.F."/>
            <person name="Nichols A."/>
            <person name="Cepeda A.J."/>
            <person name="Yan W."/>
            <person name="Fan B."/>
            <person name="Jiang Y."/>
            <person name="Adhikari A."/>
            <person name="Zheng C.-J."/>
            <person name="Schuster L."/>
            <person name="Cowan T.M."/>
            <person name="Smanski M.J."/>
            <person name="Chevrette M.G."/>
            <person name="De Carvalho L.P.S."/>
            <person name="Shen B."/>
        </authorList>
    </citation>
    <scope>NUCLEOTIDE SEQUENCE [LARGE SCALE GENOMIC DNA]</scope>
    <source>
        <strain evidence="1 2">NPDC012540</strain>
    </source>
</reference>
<accession>A0ABW6XFX0</accession>